<comment type="caution">
    <text evidence="1">The sequence shown here is derived from an EMBL/GenBank/DDBJ whole genome shotgun (WGS) entry which is preliminary data.</text>
</comment>
<dbReference type="AlphaFoldDB" id="A0AAV8XU44"/>
<dbReference type="EMBL" id="JAPWTK010000349">
    <property type="protein sequence ID" value="KAJ8941863.1"/>
    <property type="molecule type" value="Genomic_DNA"/>
</dbReference>
<dbReference type="Proteomes" id="UP001162162">
    <property type="component" value="Unassembled WGS sequence"/>
</dbReference>
<protein>
    <submittedName>
        <fullName evidence="1">Uncharacterized protein</fullName>
    </submittedName>
</protein>
<sequence>MAQSGHVDDWWSKYRQIKPKLKLNQIATDSIPLQFVFDKSYIILIKYENETNIEGSIKIFTDGSERKKEADCGKYACNIDMHGL</sequence>
<accession>A0AAV8XU44</accession>
<proteinExistence type="predicted"/>
<keyword evidence="2" id="KW-1185">Reference proteome</keyword>
<gene>
    <name evidence="1" type="ORF">NQ318_007263</name>
</gene>
<reference evidence="1" key="1">
    <citation type="journal article" date="2023" name="Insect Mol. Biol.">
        <title>Genome sequencing provides insights into the evolution of gene families encoding plant cell wall-degrading enzymes in longhorned beetles.</title>
        <authorList>
            <person name="Shin N.R."/>
            <person name="Okamura Y."/>
            <person name="Kirsch R."/>
            <person name="Pauchet Y."/>
        </authorList>
    </citation>
    <scope>NUCLEOTIDE SEQUENCE</scope>
    <source>
        <strain evidence="1">AMC_N1</strain>
    </source>
</reference>
<evidence type="ECO:0000313" key="2">
    <source>
        <dbReference type="Proteomes" id="UP001162162"/>
    </source>
</evidence>
<evidence type="ECO:0000313" key="1">
    <source>
        <dbReference type="EMBL" id="KAJ8941863.1"/>
    </source>
</evidence>
<organism evidence="1 2">
    <name type="scientific">Aromia moschata</name>
    <dbReference type="NCBI Taxonomy" id="1265417"/>
    <lineage>
        <taxon>Eukaryota</taxon>
        <taxon>Metazoa</taxon>
        <taxon>Ecdysozoa</taxon>
        <taxon>Arthropoda</taxon>
        <taxon>Hexapoda</taxon>
        <taxon>Insecta</taxon>
        <taxon>Pterygota</taxon>
        <taxon>Neoptera</taxon>
        <taxon>Endopterygota</taxon>
        <taxon>Coleoptera</taxon>
        <taxon>Polyphaga</taxon>
        <taxon>Cucujiformia</taxon>
        <taxon>Chrysomeloidea</taxon>
        <taxon>Cerambycidae</taxon>
        <taxon>Cerambycinae</taxon>
        <taxon>Callichromatini</taxon>
        <taxon>Aromia</taxon>
    </lineage>
</organism>
<name>A0AAV8XU44_9CUCU</name>